<dbReference type="Proteomes" id="UP000077154">
    <property type="component" value="Unassembled WGS sequence"/>
</dbReference>
<evidence type="ECO:0000313" key="8">
    <source>
        <dbReference type="EMBL" id="OAF57721.1"/>
    </source>
</evidence>
<dbReference type="eggNOG" id="KOG1446">
    <property type="taxonomic scope" value="Eukaryota"/>
</dbReference>
<dbReference type="EMBL" id="KV441399">
    <property type="protein sequence ID" value="OAF57721.1"/>
    <property type="molecule type" value="Genomic_DNA"/>
</dbReference>
<dbReference type="GO" id="GO:0016740">
    <property type="term" value="F:transferase activity"/>
    <property type="evidence" value="ECO:0007669"/>
    <property type="project" value="UniProtKB-KW"/>
</dbReference>
<dbReference type="GeneID" id="36288701"/>
<organism evidence="8">
    <name type="scientific">Pseudogymnoascus destructans</name>
    <dbReference type="NCBI Taxonomy" id="655981"/>
    <lineage>
        <taxon>Eukaryota</taxon>
        <taxon>Fungi</taxon>
        <taxon>Dikarya</taxon>
        <taxon>Ascomycota</taxon>
        <taxon>Pezizomycotina</taxon>
        <taxon>Leotiomycetes</taxon>
        <taxon>Thelebolales</taxon>
        <taxon>Thelebolaceae</taxon>
        <taxon>Pseudogymnoascus</taxon>
    </lineage>
</organism>
<gene>
    <name evidence="8" type="primary">SWD2</name>
    <name evidence="8" type="ORF">VC83_05636</name>
</gene>
<evidence type="ECO:0000256" key="6">
    <source>
        <dbReference type="PROSITE-ProRule" id="PRU00221"/>
    </source>
</evidence>
<proteinExistence type="inferred from homology"/>
<accession>A0A177A901</accession>
<keyword evidence="4" id="KW-0677">Repeat</keyword>
<reference evidence="8" key="1">
    <citation type="submission" date="2016-03" db="EMBL/GenBank/DDBJ databases">
        <title>Updated assembly of Pseudogymnoascus destructans, the fungus causing white-nose syndrome of bats.</title>
        <authorList>
            <person name="Palmer J.M."/>
            <person name="Drees K.P."/>
            <person name="Foster J.T."/>
            <person name="Lindner D.L."/>
        </authorList>
    </citation>
    <scope>NUCLEOTIDE SEQUENCE [LARGE SCALE GENOMIC DNA]</scope>
    <source>
        <strain evidence="8">20631-21</strain>
    </source>
</reference>
<dbReference type="InterPro" id="IPR037867">
    <property type="entry name" value="Swd2/WDR82"/>
</dbReference>
<dbReference type="PANTHER" id="PTHR19861:SF0">
    <property type="entry name" value="WD REPEAT-CONTAINING PROTEIN 82"/>
    <property type="match status" value="1"/>
</dbReference>
<dbReference type="PROSITE" id="PS50082">
    <property type="entry name" value="WD_REPEATS_2"/>
    <property type="match status" value="1"/>
</dbReference>
<dbReference type="OrthoDB" id="27537at2759"/>
<name>A0A177A901_9PEZI</name>
<dbReference type="InterPro" id="IPR015943">
    <property type="entry name" value="WD40/YVTN_repeat-like_dom_sf"/>
</dbReference>
<evidence type="ECO:0000256" key="1">
    <source>
        <dbReference type="ARBA" id="ARBA00004123"/>
    </source>
</evidence>
<dbReference type="GO" id="GO:0003682">
    <property type="term" value="F:chromatin binding"/>
    <property type="evidence" value="ECO:0007669"/>
    <property type="project" value="TreeGrafter"/>
</dbReference>
<feature type="repeat" description="WD" evidence="6">
    <location>
        <begin position="139"/>
        <end position="180"/>
    </location>
</feature>
<evidence type="ECO:0000256" key="4">
    <source>
        <dbReference type="ARBA" id="ARBA00022737"/>
    </source>
</evidence>
<dbReference type="PANTHER" id="PTHR19861">
    <property type="entry name" value="WD40 REPEAT PROTEIN SWD2"/>
    <property type="match status" value="1"/>
</dbReference>
<keyword evidence="5" id="KW-0539">Nucleus</keyword>
<evidence type="ECO:0000256" key="3">
    <source>
        <dbReference type="ARBA" id="ARBA00022574"/>
    </source>
</evidence>
<evidence type="ECO:0000256" key="2">
    <source>
        <dbReference type="ARBA" id="ARBA00005616"/>
    </source>
</evidence>
<dbReference type="VEuPathDB" id="FungiDB:GMDG_01680"/>
<keyword evidence="3 6" id="KW-0853">WD repeat</keyword>
<evidence type="ECO:0000256" key="7">
    <source>
        <dbReference type="SAM" id="MobiDB-lite"/>
    </source>
</evidence>
<dbReference type="Gene3D" id="2.130.10.10">
    <property type="entry name" value="YVTN repeat-like/Quinoprotein amine dehydrogenase"/>
    <property type="match status" value="2"/>
</dbReference>
<evidence type="ECO:0000256" key="5">
    <source>
        <dbReference type="ARBA" id="ARBA00023242"/>
    </source>
</evidence>
<dbReference type="GO" id="GO:0048188">
    <property type="term" value="C:Set1C/COMPASS complex"/>
    <property type="evidence" value="ECO:0007669"/>
    <property type="project" value="TreeGrafter"/>
</dbReference>
<sequence length="380" mass="41908">MSSTPMDVETPRPAPNANGGIGLSRSGISVPAIAKVSEIISNFRPTRLFKRDYHNEPTTVLSLDFDDKGELLMTSETDESIQLYNVLDGTFNKSLFSKKYGVKHAKFTHKSTSIIYASTKENNDIRYLATHDNSFLRYFKGHTGSVTCLTMNPGSDTFVSSSLDNTIRIWDLNSVNPIGMLNINSPHLTAFDPSACVLAIASAAAQTILLYDIRKFEKEPFASFDLYPFAKHDPTARAWRSLDFSNDGKSLLVGTAGNTHFVLDAFDGTLKHGLIRKSGAARRLPLAKEGPDGEDDTEARHHTSGDVCFSPDGRYVLSGQQRSNVLVYNITGATQVGGNTPMCELESKSEVAAIRYNPRFNMFATADRELNFWVPDRDSV</sequence>
<dbReference type="InterPro" id="IPR001680">
    <property type="entry name" value="WD40_rpt"/>
</dbReference>
<keyword evidence="8" id="KW-0808">Transferase</keyword>
<feature type="region of interest" description="Disordered" evidence="7">
    <location>
        <begin position="285"/>
        <end position="304"/>
    </location>
</feature>
<dbReference type="PROSITE" id="PS50294">
    <property type="entry name" value="WD_REPEATS_REGION"/>
    <property type="match status" value="1"/>
</dbReference>
<dbReference type="SUPFAM" id="SSF50978">
    <property type="entry name" value="WD40 repeat-like"/>
    <property type="match status" value="1"/>
</dbReference>
<comment type="similarity">
    <text evidence="2">Belongs to the WD repeat SWD2 family.</text>
</comment>
<protein>
    <submittedName>
        <fullName evidence="8">Member of Set1p complex, histone methyl transferase</fullName>
    </submittedName>
</protein>
<dbReference type="AlphaFoldDB" id="A0A177A901"/>
<dbReference type="InterPro" id="IPR036322">
    <property type="entry name" value="WD40_repeat_dom_sf"/>
</dbReference>
<feature type="region of interest" description="Disordered" evidence="7">
    <location>
        <begin position="1"/>
        <end position="21"/>
    </location>
</feature>
<dbReference type="Pfam" id="PF00400">
    <property type="entry name" value="WD40"/>
    <property type="match status" value="2"/>
</dbReference>
<dbReference type="SMART" id="SM00320">
    <property type="entry name" value="WD40"/>
    <property type="match status" value="4"/>
</dbReference>
<comment type="subcellular location">
    <subcellularLocation>
        <location evidence="1">Nucleus</location>
    </subcellularLocation>
</comment>
<dbReference type="GO" id="GO:0016070">
    <property type="term" value="P:RNA metabolic process"/>
    <property type="evidence" value="ECO:0007669"/>
    <property type="project" value="UniProtKB-ARBA"/>
</dbReference>
<dbReference type="RefSeq" id="XP_024323008.1">
    <property type="nucleotide sequence ID" value="XM_024469254.1"/>
</dbReference>